<dbReference type="STRING" id="1447782.SAMN05444417_2558"/>
<sequence length="162" mass="17030">MRRLAAALALVLPAAPALAQDAVWTLYSEDASACYVSSPAGTSVNTRDGEEVEVSRGVTRLVVGWRPADGMVGQVSFTGGYPFDPERPVTLATNGQTFEMTNDGEWAYSPSPEADAEILAALRAGESATLTGLSTRGTQTQDTFPLEGFDEAVDAALERCPG</sequence>
<evidence type="ECO:0000256" key="1">
    <source>
        <dbReference type="SAM" id="SignalP"/>
    </source>
</evidence>
<dbReference type="InterPro" id="IPR010642">
    <property type="entry name" value="Invasion_prot_B"/>
</dbReference>
<keyword evidence="3" id="KW-1185">Reference proteome</keyword>
<dbReference type="EMBL" id="FQYO01000004">
    <property type="protein sequence ID" value="SHJ02433.1"/>
    <property type="molecule type" value="Genomic_DNA"/>
</dbReference>
<proteinExistence type="predicted"/>
<feature type="signal peptide" evidence="1">
    <location>
        <begin position="1"/>
        <end position="19"/>
    </location>
</feature>
<evidence type="ECO:0000313" key="2">
    <source>
        <dbReference type="EMBL" id="SHJ02433.1"/>
    </source>
</evidence>
<evidence type="ECO:0000313" key="3">
    <source>
        <dbReference type="Proteomes" id="UP000184292"/>
    </source>
</evidence>
<dbReference type="OrthoDB" id="9806572at2"/>
<dbReference type="AlphaFoldDB" id="A0A1M6FXI6"/>
<keyword evidence="1" id="KW-0732">Signal</keyword>
<organism evidence="2 3">
    <name type="scientific">Wenxinia saemankumensis</name>
    <dbReference type="NCBI Taxonomy" id="1447782"/>
    <lineage>
        <taxon>Bacteria</taxon>
        <taxon>Pseudomonadati</taxon>
        <taxon>Pseudomonadota</taxon>
        <taxon>Alphaproteobacteria</taxon>
        <taxon>Rhodobacterales</taxon>
        <taxon>Roseobacteraceae</taxon>
        <taxon>Wenxinia</taxon>
    </lineage>
</organism>
<reference evidence="2 3" key="1">
    <citation type="submission" date="2016-11" db="EMBL/GenBank/DDBJ databases">
        <authorList>
            <person name="Jaros S."/>
            <person name="Januszkiewicz K."/>
            <person name="Wedrychowicz H."/>
        </authorList>
    </citation>
    <scope>NUCLEOTIDE SEQUENCE [LARGE SCALE GENOMIC DNA]</scope>
    <source>
        <strain evidence="2 3">DSM 100565</strain>
    </source>
</reference>
<dbReference type="Pfam" id="PF06776">
    <property type="entry name" value="IalB"/>
    <property type="match status" value="1"/>
</dbReference>
<name>A0A1M6FXI6_9RHOB</name>
<protein>
    <recommendedName>
        <fullName evidence="4">Invasion protein IalB, involved in pathogenesis</fullName>
    </recommendedName>
</protein>
<feature type="chain" id="PRO_5012160903" description="Invasion protein IalB, involved in pathogenesis" evidence="1">
    <location>
        <begin position="20"/>
        <end position="162"/>
    </location>
</feature>
<gene>
    <name evidence="2" type="ORF">SAMN05444417_2558</name>
</gene>
<evidence type="ECO:0008006" key="4">
    <source>
        <dbReference type="Google" id="ProtNLM"/>
    </source>
</evidence>
<dbReference type="Proteomes" id="UP000184292">
    <property type="component" value="Unassembled WGS sequence"/>
</dbReference>
<accession>A0A1M6FXI6</accession>